<feature type="compositionally biased region" description="Basic and acidic residues" evidence="1">
    <location>
        <begin position="1"/>
        <end position="11"/>
    </location>
</feature>
<sequence>MTEKQNRDKNKNLRTTSDPPPTIHEDLIPLEDLNIEEKEMKQKHKSKNSSSSDKKSK</sequence>
<proteinExistence type="predicted"/>
<evidence type="ECO:0000313" key="3">
    <source>
        <dbReference type="Proteomes" id="UP001597520"/>
    </source>
</evidence>
<protein>
    <recommendedName>
        <fullName evidence="4">YfhD family protein</fullName>
    </recommendedName>
</protein>
<gene>
    <name evidence="2" type="ORF">ACFSUB_00380</name>
</gene>
<comment type="caution">
    <text evidence="2">The sequence shown here is derived from an EMBL/GenBank/DDBJ whole genome shotgun (WGS) entry which is preliminary data.</text>
</comment>
<organism evidence="2 3">
    <name type="scientific">Salibacterium lacus</name>
    <dbReference type="NCBI Taxonomy" id="1898109"/>
    <lineage>
        <taxon>Bacteria</taxon>
        <taxon>Bacillati</taxon>
        <taxon>Bacillota</taxon>
        <taxon>Bacilli</taxon>
        <taxon>Bacillales</taxon>
        <taxon>Bacillaceae</taxon>
    </lineage>
</organism>
<dbReference type="EMBL" id="JBHUML010000002">
    <property type="protein sequence ID" value="MFD2703906.1"/>
    <property type="molecule type" value="Genomic_DNA"/>
</dbReference>
<dbReference type="RefSeq" id="WP_380711212.1">
    <property type="nucleotide sequence ID" value="NZ_JBHUML010000002.1"/>
</dbReference>
<evidence type="ECO:0008006" key="4">
    <source>
        <dbReference type="Google" id="ProtNLM"/>
    </source>
</evidence>
<evidence type="ECO:0000313" key="2">
    <source>
        <dbReference type="EMBL" id="MFD2703906.1"/>
    </source>
</evidence>
<accession>A0ABW5SWF1</accession>
<evidence type="ECO:0000256" key="1">
    <source>
        <dbReference type="SAM" id="MobiDB-lite"/>
    </source>
</evidence>
<reference evidence="3" key="1">
    <citation type="journal article" date="2019" name="Int. J. Syst. Evol. Microbiol.">
        <title>The Global Catalogue of Microorganisms (GCM) 10K type strain sequencing project: providing services to taxonomists for standard genome sequencing and annotation.</title>
        <authorList>
            <consortium name="The Broad Institute Genomics Platform"/>
            <consortium name="The Broad Institute Genome Sequencing Center for Infectious Disease"/>
            <person name="Wu L."/>
            <person name="Ma J."/>
        </authorList>
    </citation>
    <scope>NUCLEOTIDE SEQUENCE [LARGE SCALE GENOMIC DNA]</scope>
    <source>
        <strain evidence="3">KCTC 33792</strain>
    </source>
</reference>
<keyword evidence="3" id="KW-1185">Reference proteome</keyword>
<feature type="region of interest" description="Disordered" evidence="1">
    <location>
        <begin position="1"/>
        <end position="57"/>
    </location>
</feature>
<name>A0ABW5SWF1_9BACI</name>
<dbReference type="Proteomes" id="UP001597520">
    <property type="component" value="Unassembled WGS sequence"/>
</dbReference>